<dbReference type="RefSeq" id="WP_379667495.1">
    <property type="nucleotide sequence ID" value="NZ_JBHULH010000012.1"/>
</dbReference>
<sequence>MEFQRKFGKRKRSNPRRGIMLVILLFIVLILWFYAESLIERLFS</sequence>
<keyword evidence="3" id="KW-1185">Reference proteome</keyword>
<keyword evidence="1" id="KW-1133">Transmembrane helix</keyword>
<evidence type="ECO:0000256" key="1">
    <source>
        <dbReference type="SAM" id="Phobius"/>
    </source>
</evidence>
<evidence type="ECO:0000313" key="2">
    <source>
        <dbReference type="EMBL" id="MFD2568788.1"/>
    </source>
</evidence>
<name>A0ABW5LVD5_9FLAO</name>
<dbReference type="EMBL" id="JBHULH010000012">
    <property type="protein sequence ID" value="MFD2568788.1"/>
    <property type="molecule type" value="Genomic_DNA"/>
</dbReference>
<evidence type="ECO:0000313" key="3">
    <source>
        <dbReference type="Proteomes" id="UP001597508"/>
    </source>
</evidence>
<proteinExistence type="predicted"/>
<keyword evidence="1" id="KW-0472">Membrane</keyword>
<dbReference type="Proteomes" id="UP001597508">
    <property type="component" value="Unassembled WGS sequence"/>
</dbReference>
<feature type="transmembrane region" description="Helical" evidence="1">
    <location>
        <begin position="18"/>
        <end position="35"/>
    </location>
</feature>
<comment type="caution">
    <text evidence="2">The sequence shown here is derived from an EMBL/GenBank/DDBJ whole genome shotgun (WGS) entry which is preliminary data.</text>
</comment>
<keyword evidence="1" id="KW-0812">Transmembrane</keyword>
<reference evidence="3" key="1">
    <citation type="journal article" date="2019" name="Int. J. Syst. Evol. Microbiol.">
        <title>The Global Catalogue of Microorganisms (GCM) 10K type strain sequencing project: providing services to taxonomists for standard genome sequencing and annotation.</title>
        <authorList>
            <consortium name="The Broad Institute Genomics Platform"/>
            <consortium name="The Broad Institute Genome Sequencing Center for Infectious Disease"/>
            <person name="Wu L."/>
            <person name="Ma J."/>
        </authorList>
    </citation>
    <scope>NUCLEOTIDE SEQUENCE [LARGE SCALE GENOMIC DNA]</scope>
    <source>
        <strain evidence="3">KCTC 52127</strain>
    </source>
</reference>
<organism evidence="2 3">
    <name type="scientific">Pseudotenacibaculum haliotis</name>
    <dbReference type="NCBI Taxonomy" id="1862138"/>
    <lineage>
        <taxon>Bacteria</taxon>
        <taxon>Pseudomonadati</taxon>
        <taxon>Bacteroidota</taxon>
        <taxon>Flavobacteriia</taxon>
        <taxon>Flavobacteriales</taxon>
        <taxon>Flavobacteriaceae</taxon>
        <taxon>Pseudotenacibaculum</taxon>
    </lineage>
</organism>
<gene>
    <name evidence="2" type="ORF">ACFSRZ_15540</name>
</gene>
<protein>
    <submittedName>
        <fullName evidence="2">Uncharacterized protein</fullName>
    </submittedName>
</protein>
<accession>A0ABW5LVD5</accession>